<feature type="transmembrane region" description="Helical" evidence="1">
    <location>
        <begin position="42"/>
        <end position="64"/>
    </location>
</feature>
<evidence type="ECO:0000313" key="2">
    <source>
        <dbReference type="EMBL" id="MBF9130611.1"/>
    </source>
</evidence>
<evidence type="ECO:0000313" key="3">
    <source>
        <dbReference type="Proteomes" id="UP000638560"/>
    </source>
</evidence>
<evidence type="ECO:0008006" key="4">
    <source>
        <dbReference type="Google" id="ProtNLM"/>
    </source>
</evidence>
<dbReference type="SUPFAM" id="SSF82171">
    <property type="entry name" value="DPP6 N-terminal domain-like"/>
    <property type="match status" value="1"/>
</dbReference>
<keyword evidence="1" id="KW-1133">Transmembrane helix</keyword>
<dbReference type="RefSeq" id="WP_196202177.1">
    <property type="nucleotide sequence ID" value="NZ_JADPUN010000162.1"/>
</dbReference>
<comment type="caution">
    <text evidence="2">The sequence shown here is derived from an EMBL/GenBank/DDBJ whole genome shotgun (WGS) entry which is preliminary data.</text>
</comment>
<evidence type="ECO:0000256" key="1">
    <source>
        <dbReference type="SAM" id="Phobius"/>
    </source>
</evidence>
<keyword evidence="1" id="KW-0812">Transmembrane</keyword>
<dbReference type="Proteomes" id="UP000638560">
    <property type="component" value="Unassembled WGS sequence"/>
</dbReference>
<name>A0ABS0GWM4_9ACTN</name>
<keyword evidence="1" id="KW-0472">Membrane</keyword>
<sequence>MSSDVSGALRNVFEEMADSAPPPAGLVPATLGRARRQRVARLTVGGGLAAVLCAALVGLLGAIVPLTGGAADQAATGGEGVLPSVVTAYSGVRDPKVTDPSPAFNYSLVLNRKKGRYDRVPYPFAMPSPDGSRVLVGRGDNSRGMSGKGASGGAGPTEVGVLDLANGNVRWIPTPELGVPTVWGYTNLGRWSPDGRQILFTYRPRTAADSGFLLVDPETLRTTFRPLPDLGTQNTHGLDLVWTPGSDGFALTTSPETSAGASGNVTGIRFYDLTGRLLRTVPASASLVEAGWFSPNGSQMALTEPVPVGAQPKVTVADAETGATRQVIALHRPVRLLGWTDERHLLVYVYGDAETPGADERDALLVVDLAGQTVRTIRPAEESPQQMFIGSSEGLPGSAAKLTF</sequence>
<protein>
    <recommendedName>
        <fullName evidence="4">WD40 repeat protein</fullName>
    </recommendedName>
</protein>
<keyword evidence="3" id="KW-1185">Reference proteome</keyword>
<reference evidence="2 3" key="1">
    <citation type="submission" date="2020-11" db="EMBL/GenBank/DDBJ databases">
        <title>A novel isolate from a Black sea contaminated sediment with potential to produce alkanes: Plantactinospora alkalitolerans sp. nov.</title>
        <authorList>
            <person name="Carro L."/>
            <person name="Veyisoglu A."/>
            <person name="Guven K."/>
            <person name="Schumann P."/>
            <person name="Klenk H.-P."/>
            <person name="Sahin N."/>
        </authorList>
    </citation>
    <scope>NUCLEOTIDE SEQUENCE [LARGE SCALE GENOMIC DNA]</scope>
    <source>
        <strain evidence="2 3">S1510</strain>
    </source>
</reference>
<dbReference type="InterPro" id="IPR011042">
    <property type="entry name" value="6-blade_b-propeller_TolB-like"/>
</dbReference>
<dbReference type="EMBL" id="JADPUN010000162">
    <property type="protein sequence ID" value="MBF9130611.1"/>
    <property type="molecule type" value="Genomic_DNA"/>
</dbReference>
<gene>
    <name evidence="2" type="ORF">I0C86_16830</name>
</gene>
<organism evidence="2 3">
    <name type="scientific">Plantactinospora alkalitolerans</name>
    <dbReference type="NCBI Taxonomy" id="2789879"/>
    <lineage>
        <taxon>Bacteria</taxon>
        <taxon>Bacillati</taxon>
        <taxon>Actinomycetota</taxon>
        <taxon>Actinomycetes</taxon>
        <taxon>Micromonosporales</taxon>
        <taxon>Micromonosporaceae</taxon>
        <taxon>Plantactinospora</taxon>
    </lineage>
</organism>
<proteinExistence type="predicted"/>
<accession>A0ABS0GWM4</accession>
<dbReference type="Gene3D" id="2.120.10.30">
    <property type="entry name" value="TolB, C-terminal domain"/>
    <property type="match status" value="1"/>
</dbReference>